<dbReference type="RefSeq" id="WP_298936343.1">
    <property type="nucleotide sequence ID" value="NZ_JAVDTI010000013.1"/>
</dbReference>
<reference evidence="3 4" key="1">
    <citation type="submission" date="2023-07" db="EMBL/GenBank/DDBJ databases">
        <title>Sorghum-associated microbial communities from plants grown in Nebraska, USA.</title>
        <authorList>
            <person name="Schachtman D."/>
        </authorList>
    </citation>
    <scope>NUCLEOTIDE SEQUENCE [LARGE SCALE GENOMIC DNA]</scope>
    <source>
        <strain evidence="3 4">BE57</strain>
    </source>
</reference>
<dbReference type="InterPro" id="IPR026444">
    <property type="entry name" value="Secre_tail"/>
</dbReference>
<keyword evidence="4" id="KW-1185">Reference proteome</keyword>
<evidence type="ECO:0000313" key="4">
    <source>
        <dbReference type="Proteomes" id="UP001264980"/>
    </source>
</evidence>
<sequence>MKMGRHCWLLLCVLSLVVHIPGFGQISWFVRDTSTVLLNGSKSASLAWTGGLNAAQYHKMDLDGDQTEDLVVFDRTNGKISTFVAATDNKGLQFWKYAPQFESRFPVLYNWIFLADYDGDGRKDLFASTSLGVQLYRNDLSQGKWNWKLVRDALYTKGYSGFLNLLISGSDIPAIVDLDNDGDLDILGFDYSGTFIELHQNMSMERFGVPDSLGSVANPVFVRNGDCWGDFAKNSAQDYVLGMDCGVSQNPDSSGRVMHSGNSILVDDLNGDGKKDLIVGHISSTELGIFYNGRHGINAGFTSYQKTFPDKNPVSMQIFPAAFVADLDFDGIKDLVVSPNLPSGDAGLTDFAISNWFYHNAASNDSVDFRLVSKAFLQEQMLDIGENAAPSFFDIDGDSDLDLIIGTGPIAGAIGMQGSLWLFENIGTSKAPIYRAILDNYLGINNLIKGYNIRPQWADFDGDGTVDLGLGFSTPRGLGYVFFPNRSTLGAAADLQMSRMVTLSLPADANSGDSPFFVDADHDGDLDLLLGSVQGNLRYYKNDGTPIKPVFRLQTENLAGIALSFEKRYVHALAADVDLDGELDLITVDYSGKVRIYHQGPWGEWKRIDELVLDTGSGAVAPVLGRMLQAAAADYNGDGKIDLAVGSSAGGLQLFANILAVQPRTSDRDALVVYPNPARGYIRVNVNMSGKLKIHNVKGQQVIPTQDVRQNELRHINVPNWPSGLYVVSLETEHEVFSKKIALTN</sequence>
<dbReference type="InterPro" id="IPR028994">
    <property type="entry name" value="Integrin_alpha_N"/>
</dbReference>
<feature type="domain" description="Secretion system C-terminal sorting" evidence="2">
    <location>
        <begin position="673"/>
        <end position="741"/>
    </location>
</feature>
<evidence type="ECO:0000259" key="2">
    <source>
        <dbReference type="Pfam" id="PF18962"/>
    </source>
</evidence>
<organism evidence="3 4">
    <name type="scientific">Dyadobacter fermentans</name>
    <dbReference type="NCBI Taxonomy" id="94254"/>
    <lineage>
        <taxon>Bacteria</taxon>
        <taxon>Pseudomonadati</taxon>
        <taxon>Bacteroidota</taxon>
        <taxon>Cytophagia</taxon>
        <taxon>Cytophagales</taxon>
        <taxon>Spirosomataceae</taxon>
        <taxon>Dyadobacter</taxon>
    </lineage>
</organism>
<dbReference type="EMBL" id="JAVDTI010000013">
    <property type="protein sequence ID" value="MDR6809770.1"/>
    <property type="molecule type" value="Genomic_DNA"/>
</dbReference>
<dbReference type="Proteomes" id="UP001264980">
    <property type="component" value="Unassembled WGS sequence"/>
</dbReference>
<accession>A0ABU1RB10</accession>
<name>A0ABU1RB10_9BACT</name>
<dbReference type="Pfam" id="PF18962">
    <property type="entry name" value="Por_Secre_tail"/>
    <property type="match status" value="1"/>
</dbReference>
<dbReference type="SUPFAM" id="SSF69318">
    <property type="entry name" value="Integrin alpha N-terminal domain"/>
    <property type="match status" value="2"/>
</dbReference>
<dbReference type="PANTHER" id="PTHR44103:SF1">
    <property type="entry name" value="PROPROTEIN CONVERTASE P"/>
    <property type="match status" value="1"/>
</dbReference>
<protein>
    <recommendedName>
        <fullName evidence="2">Secretion system C-terminal sorting domain-containing protein</fullName>
    </recommendedName>
</protein>
<dbReference type="Gene3D" id="2.130.10.130">
    <property type="entry name" value="Integrin alpha, N-terminal"/>
    <property type="match status" value="2"/>
</dbReference>
<evidence type="ECO:0000313" key="3">
    <source>
        <dbReference type="EMBL" id="MDR6809770.1"/>
    </source>
</evidence>
<dbReference type="InterPro" id="IPR013517">
    <property type="entry name" value="FG-GAP"/>
</dbReference>
<dbReference type="NCBIfam" id="TIGR04183">
    <property type="entry name" value="Por_Secre_tail"/>
    <property type="match status" value="1"/>
</dbReference>
<evidence type="ECO:0000256" key="1">
    <source>
        <dbReference type="ARBA" id="ARBA00022729"/>
    </source>
</evidence>
<dbReference type="PANTHER" id="PTHR44103">
    <property type="entry name" value="PROPROTEIN CONVERTASE P"/>
    <property type="match status" value="1"/>
</dbReference>
<dbReference type="Pfam" id="PF13517">
    <property type="entry name" value="FG-GAP_3"/>
    <property type="match status" value="2"/>
</dbReference>
<comment type="caution">
    <text evidence="3">The sequence shown here is derived from an EMBL/GenBank/DDBJ whole genome shotgun (WGS) entry which is preliminary data.</text>
</comment>
<proteinExistence type="predicted"/>
<keyword evidence="1" id="KW-0732">Signal</keyword>
<gene>
    <name evidence="3" type="ORF">J2W84_006846</name>
</gene>